<dbReference type="OrthoDB" id="512901at2"/>
<evidence type="ECO:0000313" key="2">
    <source>
        <dbReference type="EMBL" id="KIE10682.1"/>
    </source>
</evidence>
<dbReference type="RefSeq" id="WP_038074534.1">
    <property type="nucleotide sequence ID" value="NZ_JHEG04000001.1"/>
</dbReference>
<keyword evidence="3" id="KW-1185">Reference proteome</keyword>
<proteinExistence type="predicted"/>
<evidence type="ECO:0000313" key="1">
    <source>
        <dbReference type="EMBL" id="KAF3886673.1"/>
    </source>
</evidence>
<protein>
    <submittedName>
        <fullName evidence="2">Uncharacterized protein</fullName>
    </submittedName>
</protein>
<dbReference type="Proteomes" id="UP000029738">
    <property type="component" value="Unassembled WGS sequence"/>
</dbReference>
<organism evidence="2">
    <name type="scientific">Tolypothrix bouteillei VB521301</name>
    <dbReference type="NCBI Taxonomy" id="1479485"/>
    <lineage>
        <taxon>Bacteria</taxon>
        <taxon>Bacillati</taxon>
        <taxon>Cyanobacteriota</taxon>
        <taxon>Cyanophyceae</taxon>
        <taxon>Nostocales</taxon>
        <taxon>Tolypothrichaceae</taxon>
        <taxon>Tolypothrix</taxon>
    </lineage>
</organism>
<gene>
    <name evidence="2" type="ORF">DA73_0219425</name>
    <name evidence="1" type="ORF">DA73_0400015195</name>
</gene>
<dbReference type="AlphaFoldDB" id="A0A0C1N7U2"/>
<dbReference type="EMBL" id="JHEG04000001">
    <property type="protein sequence ID" value="KAF3886673.1"/>
    <property type="molecule type" value="Genomic_DNA"/>
</dbReference>
<evidence type="ECO:0000313" key="3">
    <source>
        <dbReference type="Proteomes" id="UP000029738"/>
    </source>
</evidence>
<name>A0A0C1N7U2_9CYAN</name>
<comment type="caution">
    <text evidence="2">The sequence shown here is derived from an EMBL/GenBank/DDBJ whole genome shotgun (WGS) entry which is preliminary data.</text>
</comment>
<accession>A0A0C1N7U2</accession>
<dbReference type="EMBL" id="JHEG02000048">
    <property type="protein sequence ID" value="KIE10682.1"/>
    <property type="molecule type" value="Genomic_DNA"/>
</dbReference>
<sequence>MIHHISIPALNPCHVASVLAELFNGYSAPFPSHPGSYVAFAVDEYGTLIEVYPLGTEMIPGKGDEPIQYQNQNFSNPFIATHAAISIPLNQSQIESIAEREEWRCVRCSRGYFEIIEFWVENAVLLELATPELAQQYITALAPEKLAAYFAQRNS</sequence>
<reference evidence="2" key="1">
    <citation type="journal article" date="2015" name="Genome Announc.">
        <title>Draft Genome Sequence of Tolypothrix boutellei Strain VB521301.</title>
        <authorList>
            <person name="Chandrababunaidu M.M."/>
            <person name="Singh D."/>
            <person name="Sen D."/>
            <person name="Bhan S."/>
            <person name="Das S."/>
            <person name="Gupta A."/>
            <person name="Adhikary S.P."/>
            <person name="Tripathy S."/>
        </authorList>
    </citation>
    <scope>NUCLEOTIDE SEQUENCE</scope>
    <source>
        <strain evidence="2">VB521301</strain>
    </source>
</reference>
<reference evidence="1" key="2">
    <citation type="submission" date="2019-11" db="EMBL/GenBank/DDBJ databases">
        <title>Improved Assembly of Tolypothrix boutellei genome.</title>
        <authorList>
            <person name="Sarangi A.N."/>
            <person name="Mukherjee M."/>
            <person name="Ghosh S."/>
            <person name="Singh D."/>
            <person name="Das A."/>
            <person name="Kant S."/>
            <person name="Prusty A."/>
            <person name="Tripathy S."/>
        </authorList>
    </citation>
    <scope>NUCLEOTIDE SEQUENCE</scope>
    <source>
        <strain evidence="1">VB521301</strain>
    </source>
</reference>
<dbReference type="STRING" id="1479485.DA73_0219425"/>